<comment type="caution">
    <text evidence="1">The sequence shown here is derived from an EMBL/GenBank/DDBJ whole genome shotgun (WGS) entry which is preliminary data.</text>
</comment>
<organism evidence="1 2">
    <name type="scientific">Oryza meyeriana var. granulata</name>
    <dbReference type="NCBI Taxonomy" id="110450"/>
    <lineage>
        <taxon>Eukaryota</taxon>
        <taxon>Viridiplantae</taxon>
        <taxon>Streptophyta</taxon>
        <taxon>Embryophyta</taxon>
        <taxon>Tracheophyta</taxon>
        <taxon>Spermatophyta</taxon>
        <taxon>Magnoliopsida</taxon>
        <taxon>Liliopsida</taxon>
        <taxon>Poales</taxon>
        <taxon>Poaceae</taxon>
        <taxon>BOP clade</taxon>
        <taxon>Oryzoideae</taxon>
        <taxon>Oryzeae</taxon>
        <taxon>Oryzinae</taxon>
        <taxon>Oryza</taxon>
        <taxon>Oryza meyeriana</taxon>
    </lineage>
</organism>
<keyword evidence="2" id="KW-1185">Reference proteome</keyword>
<evidence type="ECO:0000313" key="1">
    <source>
        <dbReference type="EMBL" id="KAF0921184.1"/>
    </source>
</evidence>
<dbReference type="EMBL" id="SPHZ02000005">
    <property type="protein sequence ID" value="KAF0921184.1"/>
    <property type="molecule type" value="Genomic_DNA"/>
</dbReference>
<proteinExistence type="predicted"/>
<dbReference type="Proteomes" id="UP000479710">
    <property type="component" value="Unassembled WGS sequence"/>
</dbReference>
<dbReference type="Pfam" id="PF07893">
    <property type="entry name" value="DUF1668"/>
    <property type="match status" value="1"/>
</dbReference>
<gene>
    <name evidence="1" type="ORF">E2562_039224</name>
</gene>
<name>A0A6G1E9R7_9ORYZ</name>
<evidence type="ECO:0000313" key="2">
    <source>
        <dbReference type="Proteomes" id="UP000479710"/>
    </source>
</evidence>
<reference evidence="1 2" key="1">
    <citation type="submission" date="2019-11" db="EMBL/GenBank/DDBJ databases">
        <title>Whole genome sequence of Oryza granulata.</title>
        <authorList>
            <person name="Li W."/>
        </authorList>
    </citation>
    <scope>NUCLEOTIDE SEQUENCE [LARGE SCALE GENOMIC DNA]</scope>
    <source>
        <strain evidence="2">cv. Menghai</strain>
        <tissue evidence="1">Leaf</tissue>
    </source>
</reference>
<dbReference type="InterPro" id="IPR012871">
    <property type="entry name" value="DUF1668_ORYSA"/>
</dbReference>
<accession>A0A6G1E9R7</accession>
<sequence length="142" mass="16351">MRFMSLGQGKTDIIGVDHDGFTANGSFYVMDSRIQAPGYNSFEVLYYGLPPNFSGRHGWYWRSLPPPPYIHHEEDKLLPSYKRNSDVEFPREITATAVVAPVLLNAWDLDLGIQQEWCFPGKSHMEYLGDGKFFHRQDVPRL</sequence>
<dbReference type="AlphaFoldDB" id="A0A6G1E9R7"/>
<protein>
    <submittedName>
        <fullName evidence="1">Uncharacterized protein</fullName>
    </submittedName>
</protein>